<gene>
    <name evidence="1" type="ORF">CYMTET_26120</name>
</gene>
<name>A0AAE0FT10_9CHLO</name>
<protein>
    <submittedName>
        <fullName evidence="1">Uncharacterized protein</fullName>
    </submittedName>
</protein>
<evidence type="ECO:0000313" key="2">
    <source>
        <dbReference type="Proteomes" id="UP001190700"/>
    </source>
</evidence>
<dbReference type="AlphaFoldDB" id="A0AAE0FT10"/>
<dbReference type="Proteomes" id="UP001190700">
    <property type="component" value="Unassembled WGS sequence"/>
</dbReference>
<sequence>RLGPLQLAYLPEGSGPSVVADGLHTNPSVELGPGEDCVMELQLVALMPGVQKISSVGVCEAGHDSNKRALDTMRPIEVFVEAA</sequence>
<feature type="non-terminal residue" evidence="1">
    <location>
        <position position="1"/>
    </location>
</feature>
<reference evidence="1 2" key="1">
    <citation type="journal article" date="2015" name="Genome Biol. Evol.">
        <title>Comparative Genomics of a Bacterivorous Green Alga Reveals Evolutionary Causalities and Consequences of Phago-Mixotrophic Mode of Nutrition.</title>
        <authorList>
            <person name="Burns J.A."/>
            <person name="Paasch A."/>
            <person name="Narechania A."/>
            <person name="Kim E."/>
        </authorList>
    </citation>
    <scope>NUCLEOTIDE SEQUENCE [LARGE SCALE GENOMIC DNA]</scope>
    <source>
        <strain evidence="1 2">PLY_AMNH</strain>
    </source>
</reference>
<organism evidence="1 2">
    <name type="scientific">Cymbomonas tetramitiformis</name>
    <dbReference type="NCBI Taxonomy" id="36881"/>
    <lineage>
        <taxon>Eukaryota</taxon>
        <taxon>Viridiplantae</taxon>
        <taxon>Chlorophyta</taxon>
        <taxon>Pyramimonadophyceae</taxon>
        <taxon>Pyramimonadales</taxon>
        <taxon>Pyramimonadaceae</taxon>
        <taxon>Cymbomonas</taxon>
    </lineage>
</organism>
<comment type="caution">
    <text evidence="1">The sequence shown here is derived from an EMBL/GenBank/DDBJ whole genome shotgun (WGS) entry which is preliminary data.</text>
</comment>
<evidence type="ECO:0000313" key="1">
    <source>
        <dbReference type="EMBL" id="KAK3265182.1"/>
    </source>
</evidence>
<accession>A0AAE0FT10</accession>
<proteinExistence type="predicted"/>
<dbReference type="EMBL" id="LGRX02014083">
    <property type="protein sequence ID" value="KAK3265182.1"/>
    <property type="molecule type" value="Genomic_DNA"/>
</dbReference>
<keyword evidence="2" id="KW-1185">Reference proteome</keyword>